<sequence length="298" mass="33608">MPIADFTWAAAICQTAAGGSAGLLEVLVTHPLDVVKTRMQLQGTQAQHGEILYRGFYDCFSKMYRYEGLSGFWKGIMPPIVFETPKRAFKFLLFEQCQRLFMFGKPKRSAMTFALAGALAGTLECFFLNPFEVVKITQQANRYESINTVTVAKQIIEKDGFGLRGLGKGITATMTRNAIFHFVFFGFYYGMKIKLPQRDDPFMDFLQRTSLAFLAGVLAILHSAPFDMAKSRIQGPQPKPGKIKYEWTLRTMQMVYREEGFRALFKGLSPSLMRVGPGGALMLLVYEYGFGYCKSKLI</sequence>
<evidence type="ECO:0000313" key="23">
    <source>
        <dbReference type="EMBL" id="EDW75670.1"/>
    </source>
</evidence>
<dbReference type="PROSITE" id="PS50920">
    <property type="entry name" value="SOLCAR"/>
    <property type="match status" value="3"/>
</dbReference>
<keyword evidence="7 22" id="KW-1133">Transmembrane helix</keyword>
<evidence type="ECO:0000256" key="6">
    <source>
        <dbReference type="ARBA" id="ARBA00022792"/>
    </source>
</evidence>
<dbReference type="InterPro" id="IPR023395">
    <property type="entry name" value="MCP_dom_sf"/>
</dbReference>
<comment type="catalytic activity">
    <reaction evidence="19">
        <text>hexanedioate(in) + 2-oxoglutarate(out) = hexanedioate(out) + 2-oxoglutarate(in)</text>
        <dbReference type="Rhea" id="RHEA:71743"/>
        <dbReference type="ChEBI" id="CHEBI:16810"/>
        <dbReference type="ChEBI" id="CHEBI:17128"/>
    </reaction>
</comment>
<evidence type="ECO:0000256" key="17">
    <source>
        <dbReference type="ARBA" id="ARBA00048581"/>
    </source>
</evidence>
<dbReference type="SUPFAM" id="SSF103506">
    <property type="entry name" value="Mitochondrial carrier"/>
    <property type="match status" value="1"/>
</dbReference>
<dbReference type="AlphaFoldDB" id="B4MU81"/>
<evidence type="ECO:0000256" key="16">
    <source>
        <dbReference type="ARBA" id="ARBA00048303"/>
    </source>
</evidence>
<dbReference type="InParanoid" id="B4MU81"/>
<dbReference type="eggNOG" id="KOG0754">
    <property type="taxonomic scope" value="Eukaryota"/>
</dbReference>
<evidence type="ECO:0000256" key="2">
    <source>
        <dbReference type="ARBA" id="ARBA00006375"/>
    </source>
</evidence>
<feature type="repeat" description="Solcar" evidence="20">
    <location>
        <begin position="108"/>
        <end position="194"/>
    </location>
</feature>
<comment type="catalytic activity">
    <reaction evidence="16">
        <text>L-2-aminoadipate(in) + 2-oxoglutarate(out) = L-2-aminoadipate(out) + 2-oxoglutarate(in)</text>
        <dbReference type="Rhea" id="RHEA:71747"/>
        <dbReference type="ChEBI" id="CHEBI:16810"/>
        <dbReference type="ChEBI" id="CHEBI:58672"/>
    </reaction>
</comment>
<accession>B4MU81</accession>
<gene>
    <name evidence="23" type="primary">Dwil\GK23706</name>
    <name evidence="23" type="ORF">Dwil_GK23706</name>
</gene>
<feature type="repeat" description="Solcar" evidence="20">
    <location>
        <begin position="9"/>
        <end position="100"/>
    </location>
</feature>
<dbReference type="PANTHER" id="PTHR46356">
    <property type="entry name" value="MITOCHONDRIAL 2-OXODICARBOXYLATE CARRIER"/>
    <property type="match status" value="1"/>
</dbReference>
<feature type="transmembrane region" description="Helical" evidence="22">
    <location>
        <begin position="174"/>
        <end position="191"/>
    </location>
</feature>
<evidence type="ECO:0000256" key="13">
    <source>
        <dbReference type="ARBA" id="ARBA00046087"/>
    </source>
</evidence>
<dbReference type="Pfam" id="PF00153">
    <property type="entry name" value="Mito_carr"/>
    <property type="match status" value="3"/>
</dbReference>
<evidence type="ECO:0000256" key="22">
    <source>
        <dbReference type="SAM" id="Phobius"/>
    </source>
</evidence>
<comment type="catalytic activity">
    <reaction evidence="17">
        <text>2-oxoheptanedioate(in) + 2-oxoglutarate(out) = 2-oxoheptanedioate(out) + 2-oxoglutarate(in)</text>
        <dbReference type="Rhea" id="RHEA:71755"/>
        <dbReference type="ChEBI" id="CHEBI:16810"/>
        <dbReference type="ChEBI" id="CHEBI:72701"/>
    </reaction>
</comment>
<evidence type="ECO:0000313" key="24">
    <source>
        <dbReference type="Proteomes" id="UP000007798"/>
    </source>
</evidence>
<name>B4MU81_DROWI</name>
<dbReference type="InterPro" id="IPR018108">
    <property type="entry name" value="MCP_transmembrane"/>
</dbReference>
<dbReference type="PANTHER" id="PTHR46356:SF1">
    <property type="entry name" value="MITOCHONDRIAL 2-OXODICARBOXYLATE CARRIER"/>
    <property type="match status" value="1"/>
</dbReference>
<comment type="subcellular location">
    <subcellularLocation>
        <location evidence="1">Mitochondrion inner membrane</location>
        <topology evidence="1">Multi-pass membrane protein</topology>
    </subcellularLocation>
</comment>
<comment type="catalytic activity">
    <reaction evidence="14">
        <text>heptanedioate(in) + 2-oxoglutarate(out) = heptanedioate(out) + 2-oxoglutarate(in)</text>
        <dbReference type="Rhea" id="RHEA:71759"/>
        <dbReference type="ChEBI" id="CHEBI:16810"/>
        <dbReference type="ChEBI" id="CHEBI:36165"/>
    </reaction>
</comment>
<reference evidence="23 24" key="1">
    <citation type="journal article" date="2007" name="Nature">
        <title>Evolution of genes and genomes on the Drosophila phylogeny.</title>
        <authorList>
            <consortium name="Drosophila 12 Genomes Consortium"/>
            <person name="Clark A.G."/>
            <person name="Eisen M.B."/>
            <person name="Smith D.R."/>
            <person name="Bergman C.M."/>
            <person name="Oliver B."/>
            <person name="Markow T.A."/>
            <person name="Kaufman T.C."/>
            <person name="Kellis M."/>
            <person name="Gelbart W."/>
            <person name="Iyer V.N."/>
            <person name="Pollard D.A."/>
            <person name="Sackton T.B."/>
            <person name="Larracuente A.M."/>
            <person name="Singh N.D."/>
            <person name="Abad J.P."/>
            <person name="Abt D.N."/>
            <person name="Adryan B."/>
            <person name="Aguade M."/>
            <person name="Akashi H."/>
            <person name="Anderson W.W."/>
            <person name="Aquadro C.F."/>
            <person name="Ardell D.H."/>
            <person name="Arguello R."/>
            <person name="Artieri C.G."/>
            <person name="Barbash D.A."/>
            <person name="Barker D."/>
            <person name="Barsanti P."/>
            <person name="Batterham P."/>
            <person name="Batzoglou S."/>
            <person name="Begun D."/>
            <person name="Bhutkar A."/>
            <person name="Blanco E."/>
            <person name="Bosak S.A."/>
            <person name="Bradley R.K."/>
            <person name="Brand A.D."/>
            <person name="Brent M.R."/>
            <person name="Brooks A.N."/>
            <person name="Brown R.H."/>
            <person name="Butlin R.K."/>
            <person name="Caggese C."/>
            <person name="Calvi B.R."/>
            <person name="Bernardo de Carvalho A."/>
            <person name="Caspi A."/>
            <person name="Castrezana S."/>
            <person name="Celniker S.E."/>
            <person name="Chang J.L."/>
            <person name="Chapple C."/>
            <person name="Chatterji S."/>
            <person name="Chinwalla A."/>
            <person name="Civetta A."/>
            <person name="Clifton S.W."/>
            <person name="Comeron J.M."/>
            <person name="Costello J.C."/>
            <person name="Coyne J.A."/>
            <person name="Daub J."/>
            <person name="David R.G."/>
            <person name="Delcher A.L."/>
            <person name="Delehaunty K."/>
            <person name="Do C.B."/>
            <person name="Ebling H."/>
            <person name="Edwards K."/>
            <person name="Eickbush T."/>
            <person name="Evans J.D."/>
            <person name="Filipski A."/>
            <person name="Findeiss S."/>
            <person name="Freyhult E."/>
            <person name="Fulton L."/>
            <person name="Fulton R."/>
            <person name="Garcia A.C."/>
            <person name="Gardiner A."/>
            <person name="Garfield D.A."/>
            <person name="Garvin B.E."/>
            <person name="Gibson G."/>
            <person name="Gilbert D."/>
            <person name="Gnerre S."/>
            <person name="Godfrey J."/>
            <person name="Good R."/>
            <person name="Gotea V."/>
            <person name="Gravely B."/>
            <person name="Greenberg A.J."/>
            <person name="Griffiths-Jones S."/>
            <person name="Gross S."/>
            <person name="Guigo R."/>
            <person name="Gustafson E.A."/>
            <person name="Haerty W."/>
            <person name="Hahn M.W."/>
            <person name="Halligan D.L."/>
            <person name="Halpern A.L."/>
            <person name="Halter G.M."/>
            <person name="Han M.V."/>
            <person name="Heger A."/>
            <person name="Hillier L."/>
            <person name="Hinrichs A.S."/>
            <person name="Holmes I."/>
            <person name="Hoskins R.A."/>
            <person name="Hubisz M.J."/>
            <person name="Hultmark D."/>
            <person name="Huntley M.A."/>
            <person name="Jaffe D.B."/>
            <person name="Jagadeeshan S."/>
            <person name="Jeck W.R."/>
            <person name="Johnson J."/>
            <person name="Jones C.D."/>
            <person name="Jordan W.C."/>
            <person name="Karpen G.H."/>
            <person name="Kataoka E."/>
            <person name="Keightley P.D."/>
            <person name="Kheradpour P."/>
            <person name="Kirkness E.F."/>
            <person name="Koerich L.B."/>
            <person name="Kristiansen K."/>
            <person name="Kudrna D."/>
            <person name="Kulathinal R.J."/>
            <person name="Kumar S."/>
            <person name="Kwok R."/>
            <person name="Lander E."/>
            <person name="Langley C.H."/>
            <person name="Lapoint R."/>
            <person name="Lazzaro B.P."/>
            <person name="Lee S.J."/>
            <person name="Levesque L."/>
            <person name="Li R."/>
            <person name="Lin C.F."/>
            <person name="Lin M.F."/>
            <person name="Lindblad-Toh K."/>
            <person name="Llopart A."/>
            <person name="Long M."/>
            <person name="Low L."/>
            <person name="Lozovsky E."/>
            <person name="Lu J."/>
            <person name="Luo M."/>
            <person name="Machado C.A."/>
            <person name="Makalowski W."/>
            <person name="Marzo M."/>
            <person name="Matsuda M."/>
            <person name="Matzkin L."/>
            <person name="McAllister B."/>
            <person name="McBride C.S."/>
            <person name="McKernan B."/>
            <person name="McKernan K."/>
            <person name="Mendez-Lago M."/>
            <person name="Minx P."/>
            <person name="Mollenhauer M.U."/>
            <person name="Montooth K."/>
            <person name="Mount S.M."/>
            <person name="Mu X."/>
            <person name="Myers E."/>
            <person name="Negre B."/>
            <person name="Newfeld S."/>
            <person name="Nielsen R."/>
            <person name="Noor M.A."/>
            <person name="O'Grady P."/>
            <person name="Pachter L."/>
            <person name="Papaceit M."/>
            <person name="Parisi M.J."/>
            <person name="Parisi M."/>
            <person name="Parts L."/>
            <person name="Pedersen J.S."/>
            <person name="Pesole G."/>
            <person name="Phillippy A.M."/>
            <person name="Ponting C.P."/>
            <person name="Pop M."/>
            <person name="Porcelli D."/>
            <person name="Powell J.R."/>
            <person name="Prohaska S."/>
            <person name="Pruitt K."/>
            <person name="Puig M."/>
            <person name="Quesneville H."/>
            <person name="Ram K.R."/>
            <person name="Rand D."/>
            <person name="Rasmussen M.D."/>
            <person name="Reed L.K."/>
            <person name="Reenan R."/>
            <person name="Reily A."/>
            <person name="Remington K.A."/>
            <person name="Rieger T.T."/>
            <person name="Ritchie M.G."/>
            <person name="Robin C."/>
            <person name="Rogers Y.H."/>
            <person name="Rohde C."/>
            <person name="Rozas J."/>
            <person name="Rubenfield M.J."/>
            <person name="Ruiz A."/>
            <person name="Russo S."/>
            <person name="Salzberg S.L."/>
            <person name="Sanchez-Gracia A."/>
            <person name="Saranga D.J."/>
            <person name="Sato H."/>
            <person name="Schaeffer S.W."/>
            <person name="Schatz M.C."/>
            <person name="Schlenke T."/>
            <person name="Schwartz R."/>
            <person name="Segarra C."/>
            <person name="Singh R.S."/>
            <person name="Sirot L."/>
            <person name="Sirota M."/>
            <person name="Sisneros N.B."/>
            <person name="Smith C.D."/>
            <person name="Smith T.F."/>
            <person name="Spieth J."/>
            <person name="Stage D.E."/>
            <person name="Stark A."/>
            <person name="Stephan W."/>
            <person name="Strausberg R.L."/>
            <person name="Strempel S."/>
            <person name="Sturgill D."/>
            <person name="Sutton G."/>
            <person name="Sutton G.G."/>
            <person name="Tao W."/>
            <person name="Teichmann S."/>
            <person name="Tobari Y.N."/>
            <person name="Tomimura Y."/>
            <person name="Tsolas J.M."/>
            <person name="Valente V.L."/>
            <person name="Venter E."/>
            <person name="Venter J.C."/>
            <person name="Vicario S."/>
            <person name="Vieira F.G."/>
            <person name="Vilella A.J."/>
            <person name="Villasante A."/>
            <person name="Walenz B."/>
            <person name="Wang J."/>
            <person name="Wasserman M."/>
            <person name="Watts T."/>
            <person name="Wilson D."/>
            <person name="Wilson R.K."/>
            <person name="Wing R.A."/>
            <person name="Wolfner M.F."/>
            <person name="Wong A."/>
            <person name="Wong G.K."/>
            <person name="Wu C.I."/>
            <person name="Wu G."/>
            <person name="Yamamoto D."/>
            <person name="Yang H.P."/>
            <person name="Yang S.P."/>
            <person name="Yorke J.A."/>
            <person name="Yoshida K."/>
            <person name="Zdobnov E."/>
            <person name="Zhang P."/>
            <person name="Zhang Y."/>
            <person name="Zimin A.V."/>
            <person name="Baldwin J."/>
            <person name="Abdouelleil A."/>
            <person name="Abdulkadir J."/>
            <person name="Abebe A."/>
            <person name="Abera B."/>
            <person name="Abreu J."/>
            <person name="Acer S.C."/>
            <person name="Aftuck L."/>
            <person name="Alexander A."/>
            <person name="An P."/>
            <person name="Anderson E."/>
            <person name="Anderson S."/>
            <person name="Arachi H."/>
            <person name="Azer M."/>
            <person name="Bachantsang P."/>
            <person name="Barry A."/>
            <person name="Bayul T."/>
            <person name="Berlin A."/>
            <person name="Bessette D."/>
            <person name="Bloom T."/>
            <person name="Blye J."/>
            <person name="Boguslavskiy L."/>
            <person name="Bonnet C."/>
            <person name="Boukhgalter B."/>
            <person name="Bourzgui I."/>
            <person name="Brown A."/>
            <person name="Cahill P."/>
            <person name="Channer S."/>
            <person name="Cheshatsang Y."/>
            <person name="Chuda L."/>
            <person name="Citroen M."/>
            <person name="Collymore A."/>
            <person name="Cooke P."/>
            <person name="Costello M."/>
            <person name="D'Aco K."/>
            <person name="Daza R."/>
            <person name="De Haan G."/>
            <person name="DeGray S."/>
            <person name="DeMaso C."/>
            <person name="Dhargay N."/>
            <person name="Dooley K."/>
            <person name="Dooley E."/>
            <person name="Doricent M."/>
            <person name="Dorje P."/>
            <person name="Dorjee K."/>
            <person name="Dupes A."/>
            <person name="Elong R."/>
            <person name="Falk J."/>
            <person name="Farina A."/>
            <person name="Faro S."/>
            <person name="Ferguson D."/>
            <person name="Fisher S."/>
            <person name="Foley C.D."/>
            <person name="Franke A."/>
            <person name="Friedrich D."/>
            <person name="Gadbois L."/>
            <person name="Gearin G."/>
            <person name="Gearin C.R."/>
            <person name="Giannoukos G."/>
            <person name="Goode T."/>
            <person name="Graham J."/>
            <person name="Grandbois E."/>
            <person name="Grewal S."/>
            <person name="Gyaltsen K."/>
            <person name="Hafez N."/>
            <person name="Hagos B."/>
            <person name="Hall J."/>
            <person name="Henson C."/>
            <person name="Hollinger A."/>
            <person name="Honan T."/>
            <person name="Huard M.D."/>
            <person name="Hughes L."/>
            <person name="Hurhula B."/>
            <person name="Husby M.E."/>
            <person name="Kamat A."/>
            <person name="Kanga B."/>
            <person name="Kashin S."/>
            <person name="Khazanovich D."/>
            <person name="Kisner P."/>
            <person name="Lance K."/>
            <person name="Lara M."/>
            <person name="Lee W."/>
            <person name="Lennon N."/>
            <person name="Letendre F."/>
            <person name="LeVine R."/>
            <person name="Lipovsky A."/>
            <person name="Liu X."/>
            <person name="Liu J."/>
            <person name="Liu S."/>
            <person name="Lokyitsang T."/>
            <person name="Lokyitsang Y."/>
            <person name="Lubonja R."/>
            <person name="Lui A."/>
            <person name="MacDonald P."/>
            <person name="Magnisalis V."/>
            <person name="Maru K."/>
            <person name="Matthews C."/>
            <person name="McCusker W."/>
            <person name="McDonough S."/>
            <person name="Mehta T."/>
            <person name="Meldrim J."/>
            <person name="Meneus L."/>
            <person name="Mihai O."/>
            <person name="Mihalev A."/>
            <person name="Mihova T."/>
            <person name="Mittelman R."/>
            <person name="Mlenga V."/>
            <person name="Montmayeur A."/>
            <person name="Mulrain L."/>
            <person name="Navidi A."/>
            <person name="Naylor J."/>
            <person name="Negash T."/>
            <person name="Nguyen T."/>
            <person name="Nguyen N."/>
            <person name="Nicol R."/>
            <person name="Norbu C."/>
            <person name="Norbu N."/>
            <person name="Novod N."/>
            <person name="O'Neill B."/>
            <person name="Osman S."/>
            <person name="Markiewicz E."/>
            <person name="Oyono O.L."/>
            <person name="Patti C."/>
            <person name="Phunkhang P."/>
            <person name="Pierre F."/>
            <person name="Priest M."/>
            <person name="Raghuraman S."/>
            <person name="Rege F."/>
            <person name="Reyes R."/>
            <person name="Rise C."/>
            <person name="Rogov P."/>
            <person name="Ross K."/>
            <person name="Ryan E."/>
            <person name="Settipalli S."/>
            <person name="Shea T."/>
            <person name="Sherpa N."/>
            <person name="Shi L."/>
            <person name="Shih D."/>
            <person name="Sparrow T."/>
            <person name="Spaulding J."/>
            <person name="Stalker J."/>
            <person name="Stange-Thomann N."/>
            <person name="Stavropoulos S."/>
            <person name="Stone C."/>
            <person name="Strader C."/>
            <person name="Tesfaye S."/>
            <person name="Thomson T."/>
            <person name="Thoulutsang Y."/>
            <person name="Thoulutsang D."/>
            <person name="Topham K."/>
            <person name="Topping I."/>
            <person name="Tsamla T."/>
            <person name="Vassiliev H."/>
            <person name="Vo A."/>
            <person name="Wangchuk T."/>
            <person name="Wangdi T."/>
            <person name="Weiand M."/>
            <person name="Wilkinson J."/>
            <person name="Wilson A."/>
            <person name="Yadav S."/>
            <person name="Young G."/>
            <person name="Yu Q."/>
            <person name="Zembek L."/>
            <person name="Zhong D."/>
            <person name="Zimmer A."/>
            <person name="Zwirko Z."/>
            <person name="Jaffe D.B."/>
            <person name="Alvarez P."/>
            <person name="Brockman W."/>
            <person name="Butler J."/>
            <person name="Chin C."/>
            <person name="Gnerre S."/>
            <person name="Grabherr M."/>
            <person name="Kleber M."/>
            <person name="Mauceli E."/>
            <person name="MacCallum I."/>
        </authorList>
    </citation>
    <scope>NUCLEOTIDE SEQUENCE [LARGE SCALE GENOMIC DNA]</scope>
    <source>
        <strain evidence="24">Tucson 14030-0811.24</strain>
    </source>
</reference>
<dbReference type="HOGENOM" id="CLU_015166_5_2_1"/>
<evidence type="ECO:0000256" key="19">
    <source>
        <dbReference type="ARBA" id="ARBA00048998"/>
    </source>
</evidence>
<dbReference type="EMBL" id="CH963852">
    <property type="protein sequence ID" value="EDW75670.1"/>
    <property type="molecule type" value="Genomic_DNA"/>
</dbReference>
<dbReference type="KEGG" id="dwi:6641691"/>
<keyword evidence="24" id="KW-1185">Reference proteome</keyword>
<evidence type="ECO:0000256" key="11">
    <source>
        <dbReference type="ARBA" id="ARBA00039747"/>
    </source>
</evidence>
<dbReference type="OrthoDB" id="434783at2759"/>
<keyword evidence="4 20" id="KW-0812">Transmembrane</keyword>
<evidence type="ECO:0000256" key="1">
    <source>
        <dbReference type="ARBA" id="ARBA00004448"/>
    </source>
</evidence>
<protein>
    <recommendedName>
        <fullName evidence="11">Mitochondrial 2-oxodicarboxylate carrier</fullName>
    </recommendedName>
    <alternativeName>
        <fullName evidence="12">Solute carrier family 25 member 21</fullName>
    </alternativeName>
</protein>
<evidence type="ECO:0000256" key="9">
    <source>
        <dbReference type="ARBA" id="ARBA00023136"/>
    </source>
</evidence>
<comment type="catalytic activity">
    <reaction evidence="10">
        <text>2-oxoadipate(in) + 2-oxoglutarate(out) = 2-oxoadipate(out) + 2-oxoglutarate(in)</text>
        <dbReference type="Rhea" id="RHEA:71739"/>
        <dbReference type="ChEBI" id="CHEBI:16810"/>
        <dbReference type="ChEBI" id="CHEBI:57499"/>
    </reaction>
</comment>
<evidence type="ECO:0000256" key="21">
    <source>
        <dbReference type="RuleBase" id="RU000488"/>
    </source>
</evidence>
<dbReference type="GO" id="GO:0005743">
    <property type="term" value="C:mitochondrial inner membrane"/>
    <property type="evidence" value="ECO:0007669"/>
    <property type="project" value="UniProtKB-SubCell"/>
</dbReference>
<evidence type="ECO:0000256" key="5">
    <source>
        <dbReference type="ARBA" id="ARBA00022737"/>
    </source>
</evidence>
<dbReference type="SMR" id="B4MU81"/>
<keyword evidence="6" id="KW-0999">Mitochondrion inner membrane</keyword>
<feature type="repeat" description="Solcar" evidence="20">
    <location>
        <begin position="203"/>
        <end position="292"/>
    </location>
</feature>
<evidence type="ECO:0000256" key="14">
    <source>
        <dbReference type="ARBA" id="ARBA00047537"/>
    </source>
</evidence>
<organism evidence="23 24">
    <name type="scientific">Drosophila willistoni</name>
    <name type="common">Fruit fly</name>
    <dbReference type="NCBI Taxonomy" id="7260"/>
    <lineage>
        <taxon>Eukaryota</taxon>
        <taxon>Metazoa</taxon>
        <taxon>Ecdysozoa</taxon>
        <taxon>Arthropoda</taxon>
        <taxon>Hexapoda</taxon>
        <taxon>Insecta</taxon>
        <taxon>Pterygota</taxon>
        <taxon>Neoptera</taxon>
        <taxon>Endopterygota</taxon>
        <taxon>Diptera</taxon>
        <taxon>Brachycera</taxon>
        <taxon>Muscomorpha</taxon>
        <taxon>Ephydroidea</taxon>
        <taxon>Drosophilidae</taxon>
        <taxon>Drosophila</taxon>
        <taxon>Sophophora</taxon>
    </lineage>
</organism>
<evidence type="ECO:0000256" key="12">
    <source>
        <dbReference type="ARBA" id="ARBA00041874"/>
    </source>
</evidence>
<feature type="transmembrane region" description="Helical" evidence="22">
    <location>
        <begin position="211"/>
        <end position="229"/>
    </location>
</feature>
<keyword evidence="8" id="KW-0496">Mitochondrion</keyword>
<dbReference type="Gene3D" id="1.50.40.10">
    <property type="entry name" value="Mitochondrial carrier domain"/>
    <property type="match status" value="1"/>
</dbReference>
<evidence type="ECO:0000256" key="10">
    <source>
        <dbReference type="ARBA" id="ARBA00036018"/>
    </source>
</evidence>
<dbReference type="InterPro" id="IPR051752">
    <property type="entry name" value="Mito_2-oxodicarb_carrier"/>
</dbReference>
<keyword evidence="9 20" id="KW-0472">Membrane</keyword>
<dbReference type="PhylomeDB" id="B4MU81"/>
<evidence type="ECO:0000256" key="4">
    <source>
        <dbReference type="ARBA" id="ARBA00022692"/>
    </source>
</evidence>
<keyword evidence="5" id="KW-0677">Repeat</keyword>
<evidence type="ECO:0000256" key="15">
    <source>
        <dbReference type="ARBA" id="ARBA00048003"/>
    </source>
</evidence>
<comment type="catalytic activity">
    <reaction evidence="15">
        <text>citrate(in) + 2-oxoglutarate(out) = citrate(out) + 2-oxoglutarate(in)</text>
        <dbReference type="Rhea" id="RHEA:71763"/>
        <dbReference type="ChEBI" id="CHEBI:16810"/>
        <dbReference type="ChEBI" id="CHEBI:16947"/>
    </reaction>
</comment>
<proteinExistence type="inferred from homology"/>
<comment type="catalytic activity">
    <reaction evidence="18">
        <text>glutarate(in) + 2-oxoglutarate(out) = glutarate(out) + 2-oxoglutarate(in)</text>
        <dbReference type="Rhea" id="RHEA:71751"/>
        <dbReference type="ChEBI" id="CHEBI:16810"/>
        <dbReference type="ChEBI" id="CHEBI:30921"/>
    </reaction>
</comment>
<evidence type="ECO:0000256" key="18">
    <source>
        <dbReference type="ARBA" id="ARBA00048920"/>
    </source>
</evidence>
<evidence type="ECO:0000256" key="20">
    <source>
        <dbReference type="PROSITE-ProRule" id="PRU00282"/>
    </source>
</evidence>
<keyword evidence="3 21" id="KW-0813">Transport</keyword>
<dbReference type="STRING" id="7260.B4MU81"/>
<evidence type="ECO:0000256" key="7">
    <source>
        <dbReference type="ARBA" id="ARBA00022989"/>
    </source>
</evidence>
<comment type="function">
    <text evidence="13">Transports dicarboxylates across the inner membranes of mitochondria by a counter-exchange mechanism. Can transport 2-oxoadipate (2-oxohexanedioate), 2-oxoglutarate, adipate (hexanedioate), glutarate, and to a lesser extent, pimelate (heptanedioate), 2-oxopimelate (2-oxoheptanedioate), 2-aminoadipate (2-aminohexanedioate), oxaloacetate, and citrate. Plays a central role in catabolism of lysine, hydroxylysine, and tryptophan, by transporting common metabolite intermediates (such as 2-oxoadipate) into the mitochondria, where it is converted into acetyl-CoA and can enter the citric acid (TCA) cycle.</text>
</comment>
<comment type="similarity">
    <text evidence="2 21">Belongs to the mitochondrial carrier (TC 2.A.29) family.</text>
</comment>
<evidence type="ECO:0000256" key="8">
    <source>
        <dbReference type="ARBA" id="ARBA00023128"/>
    </source>
</evidence>
<dbReference type="Proteomes" id="UP000007798">
    <property type="component" value="Unassembled WGS sequence"/>
</dbReference>
<evidence type="ECO:0000256" key="3">
    <source>
        <dbReference type="ARBA" id="ARBA00022448"/>
    </source>
</evidence>